<dbReference type="GeneID" id="93504240"/>
<dbReference type="RefSeq" id="WP_033244710.1">
    <property type="nucleotide sequence ID" value="NZ_JBIRUQ010000002.1"/>
</dbReference>
<gene>
    <name evidence="2" type="ORF">ACH4WX_10280</name>
</gene>
<name>A0ABW7TJ95_9NOCA</name>
<dbReference type="EMBL" id="JBIRUQ010000002">
    <property type="protein sequence ID" value="MFI1461097.1"/>
    <property type="molecule type" value="Genomic_DNA"/>
</dbReference>
<proteinExistence type="predicted"/>
<accession>A0ABW7TJ95</accession>
<comment type="caution">
    <text evidence="2">The sequence shown here is derived from an EMBL/GenBank/DDBJ whole genome shotgun (WGS) entry which is preliminary data.</text>
</comment>
<evidence type="ECO:0000313" key="2">
    <source>
        <dbReference type="EMBL" id="MFI1461097.1"/>
    </source>
</evidence>
<evidence type="ECO:0000313" key="3">
    <source>
        <dbReference type="Proteomes" id="UP001611263"/>
    </source>
</evidence>
<feature type="compositionally biased region" description="Pro residues" evidence="1">
    <location>
        <begin position="256"/>
        <end position="281"/>
    </location>
</feature>
<sequence>MSGTDPDYISAMEHFEAMRHEDIYQATQQIDAGEILRLSGTWMNAAATLQSTFPVTRANANLVMNEAEWEGEAADAALACTRSFSESIEELAGVVGQVGLRLGAVAAAAEAVKIAVVPPGNTGPVGALARLLEAAKVIDADMVQEVLRQEAILTMNMVYKPAYTTAGSGVPALPEPPPLPGALPPLAPPIATPQVAPQPSSTGTAPDAVDPELPNQPGTIPPPQPAAPVPAPAPESEAPRPQPTPEIPEPTDDPSPQFPGAPEPPEPAPAPPAPAQPPAAEAPPEADEPAPAAPPPPPAQTSSGTPLSDPDGQPGITGPIPGGRAPDQPGVIPPP</sequence>
<feature type="compositionally biased region" description="Pro residues" evidence="1">
    <location>
        <begin position="219"/>
        <end position="233"/>
    </location>
</feature>
<dbReference type="Gene3D" id="1.20.1260.20">
    <property type="entry name" value="PPE superfamily"/>
    <property type="match status" value="1"/>
</dbReference>
<evidence type="ECO:0000256" key="1">
    <source>
        <dbReference type="SAM" id="MobiDB-lite"/>
    </source>
</evidence>
<feature type="compositionally biased region" description="Pro residues" evidence="1">
    <location>
        <begin position="173"/>
        <end position="191"/>
    </location>
</feature>
<organism evidence="2 3">
    <name type="scientific">Nocardia carnea</name>
    <dbReference type="NCBI Taxonomy" id="37328"/>
    <lineage>
        <taxon>Bacteria</taxon>
        <taxon>Bacillati</taxon>
        <taxon>Actinomycetota</taxon>
        <taxon>Actinomycetes</taxon>
        <taxon>Mycobacteriales</taxon>
        <taxon>Nocardiaceae</taxon>
        <taxon>Nocardia</taxon>
    </lineage>
</organism>
<dbReference type="InterPro" id="IPR038332">
    <property type="entry name" value="PPE_sf"/>
</dbReference>
<feature type="compositionally biased region" description="Low complexity" evidence="1">
    <location>
        <begin position="310"/>
        <end position="326"/>
    </location>
</feature>
<keyword evidence="3" id="KW-1185">Reference proteome</keyword>
<dbReference type="Proteomes" id="UP001611263">
    <property type="component" value="Unassembled WGS sequence"/>
</dbReference>
<feature type="compositionally biased region" description="Polar residues" evidence="1">
    <location>
        <begin position="195"/>
        <end position="204"/>
    </location>
</feature>
<reference evidence="2 3" key="1">
    <citation type="submission" date="2024-10" db="EMBL/GenBank/DDBJ databases">
        <title>The Natural Products Discovery Center: Release of the First 8490 Sequenced Strains for Exploring Actinobacteria Biosynthetic Diversity.</title>
        <authorList>
            <person name="Kalkreuter E."/>
            <person name="Kautsar S.A."/>
            <person name="Yang D."/>
            <person name="Bader C.D."/>
            <person name="Teijaro C.N."/>
            <person name="Fluegel L."/>
            <person name="Davis C.M."/>
            <person name="Simpson J.R."/>
            <person name="Lauterbach L."/>
            <person name="Steele A.D."/>
            <person name="Gui C."/>
            <person name="Meng S."/>
            <person name="Li G."/>
            <person name="Viehrig K."/>
            <person name="Ye F."/>
            <person name="Su P."/>
            <person name="Kiefer A.F."/>
            <person name="Nichols A."/>
            <person name="Cepeda A.J."/>
            <person name="Yan W."/>
            <person name="Fan B."/>
            <person name="Jiang Y."/>
            <person name="Adhikari A."/>
            <person name="Zheng C.-J."/>
            <person name="Schuster L."/>
            <person name="Cowan T.M."/>
            <person name="Smanski M.J."/>
            <person name="Chevrette M.G."/>
            <person name="De Carvalho L.P.S."/>
            <person name="Shen B."/>
        </authorList>
    </citation>
    <scope>NUCLEOTIDE SEQUENCE [LARGE SCALE GENOMIC DNA]</scope>
    <source>
        <strain evidence="2 3">NPDC020568</strain>
    </source>
</reference>
<protein>
    <submittedName>
        <fullName evidence="2">WXG100 family type VII secretion target</fullName>
    </submittedName>
</protein>
<feature type="region of interest" description="Disordered" evidence="1">
    <location>
        <begin position="171"/>
        <end position="335"/>
    </location>
</feature>